<keyword evidence="4 10" id="KW-0812">Transmembrane</keyword>
<feature type="transmembrane region" description="Helical" evidence="10">
    <location>
        <begin position="305"/>
        <end position="326"/>
    </location>
</feature>
<keyword evidence="3" id="KW-0145">Chemotaxis</keyword>
<name>A0A7M1XQ15_9SPIR</name>
<dbReference type="Pfam" id="PF00672">
    <property type="entry name" value="HAMP"/>
    <property type="match status" value="1"/>
</dbReference>
<evidence type="ECO:0000256" key="2">
    <source>
        <dbReference type="ARBA" id="ARBA00022475"/>
    </source>
</evidence>
<dbReference type="KEGG" id="trc:DYE49_12130"/>
<evidence type="ECO:0000256" key="6">
    <source>
        <dbReference type="ARBA" id="ARBA00023136"/>
    </source>
</evidence>
<reference evidence="13 14" key="1">
    <citation type="submission" date="2018-08" db="EMBL/GenBank/DDBJ databases">
        <title>The first complete genome of Treponema rectale (CHPAT), a commensal spirochete of the bovine rectum.</title>
        <authorList>
            <person name="Staton G.J."/>
            <person name="Clegg S.R."/>
            <person name="Carter S.D."/>
            <person name="Radford A.D."/>
            <person name="Darby A."/>
            <person name="Hall N."/>
            <person name="Birtles R.J."/>
            <person name="Evans N.J."/>
        </authorList>
    </citation>
    <scope>NUCLEOTIDE SEQUENCE [LARGE SCALE GENOMIC DNA]</scope>
    <source>
        <strain evidence="13 14">CHPA</strain>
    </source>
</reference>
<dbReference type="Pfam" id="PF02743">
    <property type="entry name" value="dCache_1"/>
    <property type="match status" value="1"/>
</dbReference>
<dbReference type="InterPro" id="IPR003660">
    <property type="entry name" value="HAMP_dom"/>
</dbReference>
<dbReference type="Gene3D" id="3.30.450.20">
    <property type="entry name" value="PAS domain"/>
    <property type="match status" value="1"/>
</dbReference>
<evidence type="ECO:0000256" key="1">
    <source>
        <dbReference type="ARBA" id="ARBA00004651"/>
    </source>
</evidence>
<evidence type="ECO:0000313" key="14">
    <source>
        <dbReference type="Proteomes" id="UP000593591"/>
    </source>
</evidence>
<evidence type="ECO:0000259" key="12">
    <source>
        <dbReference type="PROSITE" id="PS50885"/>
    </source>
</evidence>
<evidence type="ECO:0000256" key="4">
    <source>
        <dbReference type="ARBA" id="ARBA00022692"/>
    </source>
</evidence>
<dbReference type="Proteomes" id="UP000593591">
    <property type="component" value="Chromosome"/>
</dbReference>
<dbReference type="SUPFAM" id="SSF58104">
    <property type="entry name" value="Methyl-accepting chemotaxis protein (MCP) signaling domain"/>
    <property type="match status" value="1"/>
</dbReference>
<keyword evidence="6 10" id="KW-0472">Membrane</keyword>
<dbReference type="EMBL" id="CP031517">
    <property type="protein sequence ID" value="QOS41155.1"/>
    <property type="molecule type" value="Genomic_DNA"/>
</dbReference>
<dbReference type="GO" id="GO:0004888">
    <property type="term" value="F:transmembrane signaling receptor activity"/>
    <property type="evidence" value="ECO:0007669"/>
    <property type="project" value="InterPro"/>
</dbReference>
<accession>A0A7M1XQ15</accession>
<evidence type="ECO:0000256" key="5">
    <source>
        <dbReference type="ARBA" id="ARBA00022989"/>
    </source>
</evidence>
<evidence type="ECO:0000256" key="8">
    <source>
        <dbReference type="ARBA" id="ARBA00029447"/>
    </source>
</evidence>
<dbReference type="PROSITE" id="PS50885">
    <property type="entry name" value="HAMP"/>
    <property type="match status" value="1"/>
</dbReference>
<sequence>MLYYLVGFSISGGMMNQAKRKNGKLFVLIAMIIALTVVVLDAVQILVVSVSARGEIEKDTFMQYKELSRQSALVYEHQIDSYLSKMDYYANADIVQQGKSTEEIVKWMTNRIHNRSEVFEYIGYVDKNGVNYTDHGETSNVSDRDYFQAIIKQGADSYIDNPVVARTTGRTVVHVCKAAKYKDKTIGLFYGVMNPESVSDALAEIDLGSIGKIVMFGSNGALVGTSIPTDLYAKSLEAIKEKYPESYNSLSRAWGSEGDVDGTIVNEYGSKEVFFAQSVTGTPWKLFVLLNEERIFTTATLVTQLLIIGGVILAVMIVIVVGVMLFRSLKPLTVVENTIRGIATGDADLTQRIHINTNNEIGRVVDGFNLFSEKLQEIIKTMKESKVELFDAGELLQNSTEDTAAAITQIISNIESLGGQVGFQTDSVHQTAGAVNEIASNIESLNRMIESQSSAVTQASAAVEQMIGNINSVNTSVQKMAASFKDLEQKTIVGVQKQNDVNARIEEIERESQALQEANAVISGIAEQTNLLAMNAAIEAAHAGEAGKGFSVVADEIRKLSEDSSSQSQTIGKQLSTITASIESIVNASQVASNAFTEVLNGINSTNNLVHEITNAMLEQNEGSKQISLALNSMNDTSNEVKTASVEMAEGNKAILAEIKTLQEATFSIKDGMTEMSAGARKINETGAALSDLSNQMKESILKIGKEVDQFKV</sequence>
<feature type="domain" description="HAMP" evidence="12">
    <location>
        <begin position="326"/>
        <end position="380"/>
    </location>
</feature>
<dbReference type="GO" id="GO:0005886">
    <property type="term" value="C:plasma membrane"/>
    <property type="evidence" value="ECO:0007669"/>
    <property type="project" value="UniProtKB-SubCell"/>
</dbReference>
<dbReference type="InterPro" id="IPR004090">
    <property type="entry name" value="Chemotax_Me-accpt_rcpt"/>
</dbReference>
<evidence type="ECO:0000256" key="7">
    <source>
        <dbReference type="ARBA" id="ARBA00023224"/>
    </source>
</evidence>
<dbReference type="SMART" id="SM00304">
    <property type="entry name" value="HAMP"/>
    <property type="match status" value="1"/>
</dbReference>
<evidence type="ECO:0000256" key="3">
    <source>
        <dbReference type="ARBA" id="ARBA00022500"/>
    </source>
</evidence>
<dbReference type="PANTHER" id="PTHR32089">
    <property type="entry name" value="METHYL-ACCEPTING CHEMOTAXIS PROTEIN MCPB"/>
    <property type="match status" value="1"/>
</dbReference>
<evidence type="ECO:0000256" key="9">
    <source>
        <dbReference type="PROSITE-ProRule" id="PRU00284"/>
    </source>
</evidence>
<protein>
    <submittedName>
        <fullName evidence="13">Methyl-accepting chemotaxis protein</fullName>
    </submittedName>
</protein>
<dbReference type="InterPro" id="IPR033479">
    <property type="entry name" value="dCache_1"/>
</dbReference>
<dbReference type="AlphaFoldDB" id="A0A7M1XQ15"/>
<comment type="similarity">
    <text evidence="8">Belongs to the methyl-accepting chemotaxis (MCP) protein family.</text>
</comment>
<dbReference type="PANTHER" id="PTHR32089:SF112">
    <property type="entry name" value="LYSOZYME-LIKE PROTEIN-RELATED"/>
    <property type="match status" value="1"/>
</dbReference>
<proteinExistence type="inferred from homology"/>
<feature type="transmembrane region" description="Helical" evidence="10">
    <location>
        <begin position="25"/>
        <end position="47"/>
    </location>
</feature>
<feature type="domain" description="Methyl-accepting transducer" evidence="11">
    <location>
        <begin position="427"/>
        <end position="649"/>
    </location>
</feature>
<dbReference type="CDD" id="cd06225">
    <property type="entry name" value="HAMP"/>
    <property type="match status" value="1"/>
</dbReference>
<dbReference type="Pfam" id="PF00015">
    <property type="entry name" value="MCPsignal"/>
    <property type="match status" value="1"/>
</dbReference>
<keyword evidence="2" id="KW-1003">Cell membrane</keyword>
<dbReference type="Gene3D" id="1.10.287.950">
    <property type="entry name" value="Methyl-accepting chemotaxis protein"/>
    <property type="match status" value="1"/>
</dbReference>
<dbReference type="GO" id="GO:0007165">
    <property type="term" value="P:signal transduction"/>
    <property type="evidence" value="ECO:0007669"/>
    <property type="project" value="UniProtKB-KW"/>
</dbReference>
<dbReference type="PRINTS" id="PR00260">
    <property type="entry name" value="CHEMTRNSDUCR"/>
</dbReference>
<keyword evidence="7 9" id="KW-0807">Transducer</keyword>
<dbReference type="Gene3D" id="6.10.340.10">
    <property type="match status" value="1"/>
</dbReference>
<dbReference type="CDD" id="cd12914">
    <property type="entry name" value="PDC1_DGC_like"/>
    <property type="match status" value="1"/>
</dbReference>
<comment type="subcellular location">
    <subcellularLocation>
        <location evidence="1">Cell membrane</location>
        <topology evidence="1">Multi-pass membrane protein</topology>
    </subcellularLocation>
</comment>
<evidence type="ECO:0000259" key="11">
    <source>
        <dbReference type="PROSITE" id="PS50111"/>
    </source>
</evidence>
<dbReference type="GO" id="GO:0006935">
    <property type="term" value="P:chemotaxis"/>
    <property type="evidence" value="ECO:0007669"/>
    <property type="project" value="UniProtKB-KW"/>
</dbReference>
<dbReference type="PROSITE" id="PS50111">
    <property type="entry name" value="CHEMOTAXIS_TRANSDUC_2"/>
    <property type="match status" value="1"/>
</dbReference>
<gene>
    <name evidence="13" type="ORF">DYE49_12130</name>
</gene>
<evidence type="ECO:0000313" key="13">
    <source>
        <dbReference type="EMBL" id="QOS41155.1"/>
    </source>
</evidence>
<dbReference type="SMART" id="SM00283">
    <property type="entry name" value="MA"/>
    <property type="match status" value="1"/>
</dbReference>
<evidence type="ECO:0000256" key="10">
    <source>
        <dbReference type="SAM" id="Phobius"/>
    </source>
</evidence>
<keyword evidence="5 10" id="KW-1133">Transmembrane helix</keyword>
<organism evidence="13 14">
    <name type="scientific">Treponema rectale</name>
    <dbReference type="NCBI Taxonomy" id="744512"/>
    <lineage>
        <taxon>Bacteria</taxon>
        <taxon>Pseudomonadati</taxon>
        <taxon>Spirochaetota</taxon>
        <taxon>Spirochaetia</taxon>
        <taxon>Spirochaetales</taxon>
        <taxon>Treponemataceae</taxon>
        <taxon>Treponema</taxon>
    </lineage>
</organism>
<dbReference type="InterPro" id="IPR004089">
    <property type="entry name" value="MCPsignal_dom"/>
</dbReference>